<dbReference type="Proteomes" id="UP000287872">
    <property type="component" value="Unassembled WGS sequence"/>
</dbReference>
<dbReference type="OrthoDB" id="5516148at2"/>
<dbReference type="Pfam" id="PF13424">
    <property type="entry name" value="TPR_12"/>
    <property type="match status" value="1"/>
</dbReference>
<dbReference type="InterPro" id="IPR001387">
    <property type="entry name" value="Cro/C1-type_HTH"/>
</dbReference>
<dbReference type="InterPro" id="IPR010982">
    <property type="entry name" value="Lambda_DNA-bd_dom_sf"/>
</dbReference>
<comment type="caution">
    <text evidence="2">The sequence shown here is derived from an EMBL/GenBank/DDBJ whole genome shotgun (WGS) entry which is preliminary data.</text>
</comment>
<keyword evidence="3" id="KW-1185">Reference proteome</keyword>
<evidence type="ECO:0000313" key="3">
    <source>
        <dbReference type="Proteomes" id="UP000287872"/>
    </source>
</evidence>
<proteinExistence type="predicted"/>
<dbReference type="Gene3D" id="1.10.260.40">
    <property type="entry name" value="lambda repressor-like DNA-binding domains"/>
    <property type="match status" value="1"/>
</dbReference>
<dbReference type="Gene3D" id="1.25.40.10">
    <property type="entry name" value="Tetratricopeptide repeat domain"/>
    <property type="match status" value="2"/>
</dbReference>
<dbReference type="InterPro" id="IPR019734">
    <property type="entry name" value="TPR_rpt"/>
</dbReference>
<feature type="domain" description="HTH cro/C1-type" evidence="1">
    <location>
        <begin position="10"/>
        <end position="63"/>
    </location>
</feature>
<evidence type="ECO:0000313" key="2">
    <source>
        <dbReference type="EMBL" id="GCD09951.1"/>
    </source>
</evidence>
<sequence>MEFITSGEKIKNLRKILGIRQEELTSIGVSRNFISMVENNKRKLSLKTAELLIEIFKSKSKEIGTDLDIDEKYLLKSPQEEAIEYCNEKINDTLYMDEIDNLIDVCNRYSLLDILSTLYVKKGNILYSRGKCSEAFTYYYDALIFYNSINSIEEKAFLYNKLGRCRLQMLEYFESLSFFTKAYNLSIIGNYRLVERNSLYNMALVYKKLNKIDDALEHINKYIDICDYDIDFFDIIDARVLEANCYFSKNKYDKSIQIYKEMLNKKDQLRYPMLGNIYNNLALAYLEVNDCENSLFYFDKSQELREVSDKSKLHRTLIDKSNVFIKNKIVNEATNLLTKGFDMSVAYKDLEYTISSFNMLEKIYIDLCDNKRLIYLYEEMLDILSSRENIQSVLLIYIKISNKLALVNIENNDMEKCKNRLKTLNKLINM</sequence>
<dbReference type="GO" id="GO:0003677">
    <property type="term" value="F:DNA binding"/>
    <property type="evidence" value="ECO:0007669"/>
    <property type="project" value="InterPro"/>
</dbReference>
<dbReference type="InterPro" id="IPR011990">
    <property type="entry name" value="TPR-like_helical_dom_sf"/>
</dbReference>
<name>A0A401UK67_9CLOT</name>
<protein>
    <recommendedName>
        <fullName evidence="1">HTH cro/C1-type domain-containing protein</fullName>
    </recommendedName>
</protein>
<organism evidence="2 3">
    <name type="scientific">Clostridium tagluense</name>
    <dbReference type="NCBI Taxonomy" id="360422"/>
    <lineage>
        <taxon>Bacteria</taxon>
        <taxon>Bacillati</taxon>
        <taxon>Bacillota</taxon>
        <taxon>Clostridia</taxon>
        <taxon>Eubacteriales</taxon>
        <taxon>Clostridiaceae</taxon>
        <taxon>Clostridium</taxon>
    </lineage>
</organism>
<dbReference type="RefSeq" id="WP_124999856.1">
    <property type="nucleotide sequence ID" value="NZ_BHYK01000007.1"/>
</dbReference>
<dbReference type="AlphaFoldDB" id="A0A401UK67"/>
<dbReference type="Pfam" id="PF01381">
    <property type="entry name" value="HTH_3"/>
    <property type="match status" value="1"/>
</dbReference>
<dbReference type="SUPFAM" id="SSF47413">
    <property type="entry name" value="lambda repressor-like DNA-binding domains"/>
    <property type="match status" value="1"/>
</dbReference>
<dbReference type="PROSITE" id="PS50943">
    <property type="entry name" value="HTH_CROC1"/>
    <property type="match status" value="1"/>
</dbReference>
<dbReference type="SMART" id="SM00530">
    <property type="entry name" value="HTH_XRE"/>
    <property type="match status" value="1"/>
</dbReference>
<dbReference type="SUPFAM" id="SSF48452">
    <property type="entry name" value="TPR-like"/>
    <property type="match status" value="1"/>
</dbReference>
<dbReference type="EMBL" id="BHYK01000007">
    <property type="protein sequence ID" value="GCD09951.1"/>
    <property type="molecule type" value="Genomic_DNA"/>
</dbReference>
<dbReference type="PANTHER" id="PTHR10098">
    <property type="entry name" value="RAPSYN-RELATED"/>
    <property type="match status" value="1"/>
</dbReference>
<evidence type="ECO:0000259" key="1">
    <source>
        <dbReference type="PROSITE" id="PS50943"/>
    </source>
</evidence>
<dbReference type="CDD" id="cd00093">
    <property type="entry name" value="HTH_XRE"/>
    <property type="match status" value="1"/>
</dbReference>
<accession>A0A401UK67</accession>
<dbReference type="SMART" id="SM00028">
    <property type="entry name" value="TPR"/>
    <property type="match status" value="5"/>
</dbReference>
<gene>
    <name evidence="2" type="ORF">Ctaglu_15740</name>
</gene>
<reference evidence="2 3" key="1">
    <citation type="submission" date="2018-11" db="EMBL/GenBank/DDBJ databases">
        <title>Genome sequencing and assembly of Clostridium tagluense strain A121.</title>
        <authorList>
            <person name="Murakami T."/>
            <person name="Segawa T."/>
            <person name="Shcherbakova V.A."/>
            <person name="Mori H."/>
            <person name="Yoshimura Y."/>
        </authorList>
    </citation>
    <scope>NUCLEOTIDE SEQUENCE [LARGE SCALE GENOMIC DNA]</scope>
    <source>
        <strain evidence="2 3">A121</strain>
    </source>
</reference>